<accession>A0A0E1VZZ6</accession>
<protein>
    <submittedName>
        <fullName evidence="2">Uncharacterized protein</fullName>
    </submittedName>
</protein>
<sequence length="59" mass="6146">MRARGEAGGIVSRAARSLRAHRSFAYTPPTRALAGHGGVPHARPASGRAAASRQQDVPE</sequence>
<reference evidence="2" key="1">
    <citation type="submission" date="2009-05" db="EMBL/GenBank/DDBJ databases">
        <authorList>
            <person name="Harkins D.M."/>
            <person name="DeShazer D."/>
            <person name="Woods D.E."/>
            <person name="Brinkac L.M."/>
            <person name="Brown K.A."/>
            <person name="Hung G.C."/>
            <person name="Tuanyok A."/>
            <person name="Zhang B."/>
            <person name="Nierman W.C."/>
        </authorList>
    </citation>
    <scope>NUCLEOTIDE SEQUENCE [LARGE SCALE GENOMIC DNA]</scope>
    <source>
        <strain evidence="2">1710a</strain>
    </source>
</reference>
<dbReference type="AlphaFoldDB" id="A0A0E1VZZ6"/>
<organism evidence="2">
    <name type="scientific">Burkholderia pseudomallei 1710a</name>
    <dbReference type="NCBI Taxonomy" id="320371"/>
    <lineage>
        <taxon>Bacteria</taxon>
        <taxon>Pseudomonadati</taxon>
        <taxon>Pseudomonadota</taxon>
        <taxon>Betaproteobacteria</taxon>
        <taxon>Burkholderiales</taxon>
        <taxon>Burkholderiaceae</taxon>
        <taxon>Burkholderia</taxon>
        <taxon>pseudomallei group</taxon>
    </lineage>
</organism>
<dbReference type="HOGENOM" id="CLU_2951386_0_0_4"/>
<dbReference type="Proteomes" id="UP000001812">
    <property type="component" value="Chromosome II"/>
</dbReference>
<evidence type="ECO:0000256" key="1">
    <source>
        <dbReference type="SAM" id="MobiDB-lite"/>
    </source>
</evidence>
<proteinExistence type="predicted"/>
<gene>
    <name evidence="2" type="ORF">BURPS1710A_A2423</name>
</gene>
<feature type="compositionally biased region" description="Low complexity" evidence="1">
    <location>
        <begin position="42"/>
        <end position="53"/>
    </location>
</feature>
<name>A0A0E1VZZ6_BURPE</name>
<feature type="region of interest" description="Disordered" evidence="1">
    <location>
        <begin position="19"/>
        <end position="59"/>
    </location>
</feature>
<dbReference type="EMBL" id="CM000833">
    <property type="protein sequence ID" value="EET05764.1"/>
    <property type="molecule type" value="Genomic_DNA"/>
</dbReference>
<evidence type="ECO:0000313" key="2">
    <source>
        <dbReference type="EMBL" id="EET05764.1"/>
    </source>
</evidence>